<feature type="region of interest" description="Disordered" evidence="1">
    <location>
        <begin position="1"/>
        <end position="29"/>
    </location>
</feature>
<feature type="compositionally biased region" description="Acidic residues" evidence="1">
    <location>
        <begin position="807"/>
        <end position="818"/>
    </location>
</feature>
<evidence type="ECO:0000313" key="2">
    <source>
        <dbReference type="EnsemblMetazoa" id="AALFPA23_022617.P33559"/>
    </source>
</evidence>
<feature type="compositionally biased region" description="Basic and acidic residues" evidence="1">
    <location>
        <begin position="359"/>
        <end position="369"/>
    </location>
</feature>
<feature type="region of interest" description="Disordered" evidence="1">
    <location>
        <begin position="543"/>
        <end position="574"/>
    </location>
</feature>
<reference evidence="2" key="2">
    <citation type="submission" date="2025-05" db="UniProtKB">
        <authorList>
            <consortium name="EnsemblMetazoa"/>
        </authorList>
    </citation>
    <scope>IDENTIFICATION</scope>
    <source>
        <strain evidence="2">Foshan</strain>
    </source>
</reference>
<feature type="region of interest" description="Disordered" evidence="1">
    <location>
        <begin position="615"/>
        <end position="667"/>
    </location>
</feature>
<feature type="compositionally biased region" description="Basic and acidic residues" evidence="1">
    <location>
        <begin position="307"/>
        <end position="320"/>
    </location>
</feature>
<feature type="compositionally biased region" description="Acidic residues" evidence="1">
    <location>
        <begin position="546"/>
        <end position="573"/>
    </location>
</feature>
<feature type="compositionally biased region" description="Low complexity" evidence="1">
    <location>
        <begin position="13"/>
        <end position="23"/>
    </location>
</feature>
<feature type="compositionally biased region" description="Basic and acidic residues" evidence="1">
    <location>
        <begin position="340"/>
        <end position="350"/>
    </location>
</feature>
<dbReference type="EnsemblMetazoa" id="AALFPA23_022617.R33559">
    <property type="protein sequence ID" value="AALFPA23_022617.P33559"/>
    <property type="gene ID" value="AALFPA23_022617"/>
</dbReference>
<dbReference type="Pfam" id="PF15996">
    <property type="entry name" value="PNISR"/>
    <property type="match status" value="1"/>
</dbReference>
<proteinExistence type="predicted"/>
<protein>
    <submittedName>
        <fullName evidence="2">Uncharacterized protein</fullName>
    </submittedName>
</protein>
<dbReference type="PANTHER" id="PTHR31518">
    <property type="entry name" value="ARGININE/SERINE-RICH PROTEIN PNISR"/>
    <property type="match status" value="1"/>
</dbReference>
<dbReference type="InterPro" id="IPR031937">
    <property type="entry name" value="PNISR"/>
</dbReference>
<accession>A0ABM1ZXR9</accession>
<keyword evidence="3" id="KW-1185">Reference proteome</keyword>
<feature type="compositionally biased region" description="Gly residues" evidence="1">
    <location>
        <begin position="1"/>
        <end position="12"/>
    </location>
</feature>
<feature type="region of interest" description="Disordered" evidence="1">
    <location>
        <begin position="104"/>
        <end position="146"/>
    </location>
</feature>
<dbReference type="GeneID" id="109422800"/>
<name>A0ABM1ZXR9_AEDAL</name>
<feature type="region of interest" description="Disordered" evidence="1">
    <location>
        <begin position="307"/>
        <end position="377"/>
    </location>
</feature>
<feature type="compositionally biased region" description="Basic residues" evidence="1">
    <location>
        <begin position="788"/>
        <end position="803"/>
    </location>
</feature>
<feature type="compositionally biased region" description="Polar residues" evidence="1">
    <location>
        <begin position="231"/>
        <end position="251"/>
    </location>
</feature>
<dbReference type="RefSeq" id="XP_062701512.1">
    <property type="nucleotide sequence ID" value="XM_062845528.1"/>
</dbReference>
<feature type="compositionally biased region" description="Basic residues" evidence="1">
    <location>
        <begin position="875"/>
        <end position="892"/>
    </location>
</feature>
<feature type="region of interest" description="Disordered" evidence="1">
    <location>
        <begin position="757"/>
        <end position="892"/>
    </location>
</feature>
<dbReference type="Proteomes" id="UP000069940">
    <property type="component" value="Unassembled WGS sequence"/>
</dbReference>
<organism evidence="2 3">
    <name type="scientific">Aedes albopictus</name>
    <name type="common">Asian tiger mosquito</name>
    <name type="synonym">Stegomyia albopicta</name>
    <dbReference type="NCBI Taxonomy" id="7160"/>
    <lineage>
        <taxon>Eukaryota</taxon>
        <taxon>Metazoa</taxon>
        <taxon>Ecdysozoa</taxon>
        <taxon>Arthropoda</taxon>
        <taxon>Hexapoda</taxon>
        <taxon>Insecta</taxon>
        <taxon>Pterygota</taxon>
        <taxon>Neoptera</taxon>
        <taxon>Endopterygota</taxon>
        <taxon>Diptera</taxon>
        <taxon>Nematocera</taxon>
        <taxon>Culicoidea</taxon>
        <taxon>Culicidae</taxon>
        <taxon>Culicinae</taxon>
        <taxon>Aedini</taxon>
        <taxon>Aedes</taxon>
        <taxon>Stegomyia</taxon>
    </lineage>
</organism>
<feature type="region of interest" description="Disordered" evidence="1">
    <location>
        <begin position="231"/>
        <end position="254"/>
    </location>
</feature>
<evidence type="ECO:0000256" key="1">
    <source>
        <dbReference type="SAM" id="MobiDB-lite"/>
    </source>
</evidence>
<feature type="compositionally biased region" description="Low complexity" evidence="1">
    <location>
        <begin position="761"/>
        <end position="777"/>
    </location>
</feature>
<feature type="compositionally biased region" description="Basic and acidic residues" evidence="1">
    <location>
        <begin position="844"/>
        <end position="874"/>
    </location>
</feature>
<evidence type="ECO:0000313" key="3">
    <source>
        <dbReference type="Proteomes" id="UP000069940"/>
    </source>
</evidence>
<reference evidence="3" key="1">
    <citation type="journal article" date="2015" name="Proc. Natl. Acad. Sci. U.S.A.">
        <title>Genome sequence of the Asian Tiger mosquito, Aedes albopictus, reveals insights into its biology, genetics, and evolution.</title>
        <authorList>
            <person name="Chen X.G."/>
            <person name="Jiang X."/>
            <person name="Gu J."/>
            <person name="Xu M."/>
            <person name="Wu Y."/>
            <person name="Deng Y."/>
            <person name="Zhang C."/>
            <person name="Bonizzoni M."/>
            <person name="Dermauw W."/>
            <person name="Vontas J."/>
            <person name="Armbruster P."/>
            <person name="Huang X."/>
            <person name="Yang Y."/>
            <person name="Zhang H."/>
            <person name="He W."/>
            <person name="Peng H."/>
            <person name="Liu Y."/>
            <person name="Wu K."/>
            <person name="Chen J."/>
            <person name="Lirakis M."/>
            <person name="Topalis P."/>
            <person name="Van Leeuwen T."/>
            <person name="Hall A.B."/>
            <person name="Jiang X."/>
            <person name="Thorpe C."/>
            <person name="Mueller R.L."/>
            <person name="Sun C."/>
            <person name="Waterhouse R.M."/>
            <person name="Yan G."/>
            <person name="Tu Z.J."/>
            <person name="Fang X."/>
            <person name="James A.A."/>
        </authorList>
    </citation>
    <scope>NUCLEOTIDE SEQUENCE [LARGE SCALE GENOMIC DNA]</scope>
    <source>
        <strain evidence="3">Foshan</strain>
    </source>
</reference>
<sequence length="892" mass="99180">MYGRGNSGGRGQNGSKNYSARTAAGGGGASSTVVMAPVKNYQTVPADTGLVGSGGGAMLEGEWSSLNPSLYQNMSNEQVDWAALAQQWIQMKETLPADMVPAAPPPPIISESYGSNSRDSLPDGSHMGSAEEQGEAPMEVERDEDHSAMVHQQQQSANPWDNGSVSWQYPAHNEWRNPAWDSSWSSAVPNADKAYDAVSVAVNPNASLAVANWQAKMARIYKFGDPSNSNAIAGTVQPTGQSSHQQDTMPSSKRIPGLMDQVIKLDHHQDSGEHGDPDDDTTQTINDAKRKLLPAWIREGLEKMEREKLRQAEKEKEQQQRAEMLQQRRQAELEALNELEDAKRKSKFESDSEEDEPRNEDQQDDERQGADSPMPTRSREEILQELMIAVRKNLTEILLEVTNEEIALVAKETLAKTRRKGSRLLRLSANPGFLFSFCSIGSSCGLDAILGGFAMSSVALQYTIPQSRLVLSNRAITFDSFLPIFVVSFSHNPINSQPNQNCSSLCIHFVVVTQCPKKYLAPTAQALRKTGLATLTGGLGLGIYGDSDDEDESGSDNGDDDDDVGNSEDDEEAEKVLKTTIKQRQKEFEWTAREIEEEIAKEEAAEERRKREYEQLMRQKDQQNNVSDEEDYTTGGGGRAGLGHSQAAGTSSGGGKFGPRDGETQPVNDKLYAYKLGRSRDKRVSRFSDPKDTVRQTHITHVAIVNHKPGEAVSSMAVPKAAPIGATSTVVSPPVLDSISTPLFPAAIAAARHLEELRRGSSVASETPSNASSSRASSSRREMESRKTSHKSHKSKKHKRSRHSRSDEEDDDYYDNDDDRYSQHSRRSRSSERSSYSQRRRRSYSRDSRDDDRDRKYSYKSRDRSRSRSRDRYKSSRRRSRSRSRSPSRRRY</sequence>